<evidence type="ECO:0000256" key="8">
    <source>
        <dbReference type="SAM" id="Coils"/>
    </source>
</evidence>
<evidence type="ECO:0000256" key="4">
    <source>
        <dbReference type="ARBA" id="ARBA00022679"/>
    </source>
</evidence>
<evidence type="ECO:0000256" key="5">
    <source>
        <dbReference type="ARBA" id="ARBA00022692"/>
    </source>
</evidence>
<feature type="compositionally biased region" description="Low complexity" evidence="9">
    <location>
        <begin position="558"/>
        <end position="593"/>
    </location>
</feature>
<dbReference type="Pfam" id="PF02518">
    <property type="entry name" value="HATPase_c"/>
    <property type="match status" value="1"/>
</dbReference>
<keyword evidence="4" id="KW-0808">Transferase</keyword>
<reference evidence="12 13" key="1">
    <citation type="journal article" date="2014" name="Int. J. Syst. Evol. Microbiol.">
        <title>Complete genome sequence of Corynebacterium casei LMG S-19264T (=DSM 44701T), isolated from a smear-ripened cheese.</title>
        <authorList>
            <consortium name="US DOE Joint Genome Institute (JGI-PGF)"/>
            <person name="Walter F."/>
            <person name="Albersmeier A."/>
            <person name="Kalinowski J."/>
            <person name="Ruckert C."/>
        </authorList>
    </citation>
    <scope>NUCLEOTIDE SEQUENCE [LARGE SCALE GENOMIC DNA]</scope>
    <source>
        <strain evidence="12 13">JCM 4434</strain>
    </source>
</reference>
<evidence type="ECO:0000256" key="9">
    <source>
        <dbReference type="SAM" id="MobiDB-lite"/>
    </source>
</evidence>
<dbReference type="Gene3D" id="3.30.565.10">
    <property type="entry name" value="Histidine kinase-like ATPase, C-terminal domain"/>
    <property type="match status" value="1"/>
</dbReference>
<keyword evidence="7 10" id="KW-1133">Transmembrane helix</keyword>
<dbReference type="InterPro" id="IPR003594">
    <property type="entry name" value="HATPase_dom"/>
</dbReference>
<feature type="compositionally biased region" description="Low complexity" evidence="9">
    <location>
        <begin position="525"/>
        <end position="540"/>
    </location>
</feature>
<dbReference type="InterPro" id="IPR036890">
    <property type="entry name" value="HATPase_C_sf"/>
</dbReference>
<comment type="catalytic activity">
    <reaction evidence="1">
        <text>ATP + protein L-histidine = ADP + protein N-phospho-L-histidine.</text>
        <dbReference type="EC" id="2.7.13.3"/>
    </reaction>
</comment>
<keyword evidence="5 10" id="KW-0812">Transmembrane</keyword>
<gene>
    <name evidence="12" type="ORF">GCM10010502_55640</name>
</gene>
<dbReference type="SUPFAM" id="SSF55874">
    <property type="entry name" value="ATPase domain of HSP90 chaperone/DNA topoisomerase II/histidine kinase"/>
    <property type="match status" value="1"/>
</dbReference>
<evidence type="ECO:0000259" key="11">
    <source>
        <dbReference type="PROSITE" id="PS50109"/>
    </source>
</evidence>
<dbReference type="PANTHER" id="PTHR45436:SF5">
    <property type="entry name" value="SENSOR HISTIDINE KINASE TRCS"/>
    <property type="match status" value="1"/>
</dbReference>
<evidence type="ECO:0000256" key="10">
    <source>
        <dbReference type="SAM" id="Phobius"/>
    </source>
</evidence>
<feature type="region of interest" description="Disordered" evidence="9">
    <location>
        <begin position="462"/>
        <end position="540"/>
    </location>
</feature>
<evidence type="ECO:0000256" key="7">
    <source>
        <dbReference type="ARBA" id="ARBA00022989"/>
    </source>
</evidence>
<feature type="region of interest" description="Disordered" evidence="9">
    <location>
        <begin position="558"/>
        <end position="599"/>
    </location>
</feature>
<protein>
    <recommendedName>
        <fullName evidence="2">histidine kinase</fullName>
        <ecNumber evidence="2">2.7.13.3</ecNumber>
    </recommendedName>
</protein>
<dbReference type="RefSeq" id="WP_063756605.1">
    <property type="nucleotide sequence ID" value="NZ_BMUB01000016.1"/>
</dbReference>
<feature type="coiled-coil region" evidence="8">
    <location>
        <begin position="71"/>
        <end position="168"/>
    </location>
</feature>
<keyword evidence="3" id="KW-0597">Phosphoprotein</keyword>
<proteinExistence type="predicted"/>
<comment type="caution">
    <text evidence="12">The sequence shown here is derived from an EMBL/GenBank/DDBJ whole genome shotgun (WGS) entry which is preliminary data.</text>
</comment>
<dbReference type="GeneID" id="97488534"/>
<dbReference type="AlphaFoldDB" id="A0A8H9HXH3"/>
<keyword evidence="6" id="KW-0418">Kinase</keyword>
<dbReference type="Proteomes" id="UP000610124">
    <property type="component" value="Unassembled WGS sequence"/>
</dbReference>
<organism evidence="12 13">
    <name type="scientific">Kitasatospora aureofaciens</name>
    <name type="common">Streptomyces aureofaciens</name>
    <dbReference type="NCBI Taxonomy" id="1894"/>
    <lineage>
        <taxon>Bacteria</taxon>
        <taxon>Bacillati</taxon>
        <taxon>Actinomycetota</taxon>
        <taxon>Actinomycetes</taxon>
        <taxon>Kitasatosporales</taxon>
        <taxon>Streptomycetaceae</taxon>
        <taxon>Kitasatospora</taxon>
    </lineage>
</organism>
<dbReference type="GO" id="GO:0005886">
    <property type="term" value="C:plasma membrane"/>
    <property type="evidence" value="ECO:0007669"/>
    <property type="project" value="TreeGrafter"/>
</dbReference>
<dbReference type="EMBL" id="BMUB01000016">
    <property type="protein sequence ID" value="GGU94670.1"/>
    <property type="molecule type" value="Genomic_DNA"/>
</dbReference>
<evidence type="ECO:0000256" key="1">
    <source>
        <dbReference type="ARBA" id="ARBA00000085"/>
    </source>
</evidence>
<evidence type="ECO:0000256" key="3">
    <source>
        <dbReference type="ARBA" id="ARBA00022553"/>
    </source>
</evidence>
<dbReference type="GO" id="GO:0004673">
    <property type="term" value="F:protein histidine kinase activity"/>
    <property type="evidence" value="ECO:0007669"/>
    <property type="project" value="UniProtKB-EC"/>
</dbReference>
<feature type="compositionally biased region" description="Low complexity" evidence="9">
    <location>
        <begin position="499"/>
        <end position="508"/>
    </location>
</feature>
<evidence type="ECO:0000256" key="6">
    <source>
        <dbReference type="ARBA" id="ARBA00022777"/>
    </source>
</evidence>
<dbReference type="PANTHER" id="PTHR45436">
    <property type="entry name" value="SENSOR HISTIDINE KINASE YKOH"/>
    <property type="match status" value="1"/>
</dbReference>
<evidence type="ECO:0000256" key="2">
    <source>
        <dbReference type="ARBA" id="ARBA00012438"/>
    </source>
</evidence>
<dbReference type="InterPro" id="IPR005467">
    <property type="entry name" value="His_kinase_dom"/>
</dbReference>
<sequence length="599" mass="61106">MREATSPDGRPRRRPAPRTAALTVAAVLLALVAAPVGIGRALDAHQPLTAVAVAAVAVLWLIAVGLAASGAERSRRLAEELAAQHEETRAALVAAGTARQAETAARDRAAAALTERDAARAEQARAEADVTATRAELDQLRTRLDTERAEAAAERERAAAERAELERVPEGVLPEVVKKLRGGAAVDSALAAHRKHPQYALLRAVGEEISRGERLRAAALAVCATAAGRVQALATSMHAELREMQHRHDEEVLGDLLRLDHSTAQAGRMADGIAVLTGARSGRRWAKPIAVESVLRGALGRIGAYQRVRLHNASTAAVAGFAAEGVMHALAELLDNATNFSAPPSEVHVYVEEVPAGLAVTVEDSGLGLSDSWLRRAERAVSAEPLDLATLSAGTRLGLAVVGVLARKHGLQISFRPSARGGTGVVMLIPQQLVTHAAPTPAAAPATAPAPAAEAVRPALTPARPAPASLPPAASTPAAAPAPVPAAVPAGPAVPAPTVPAQGPAAPARMTDSGLPQRRRGQTLAATTPATAPAAEPARTDVARAAARFGAFRRAAQPALPASGAAPTASGAAPTASGAAPTADTDTTPDASPVTEKDT</sequence>
<keyword evidence="10" id="KW-0472">Membrane</keyword>
<dbReference type="EC" id="2.7.13.3" evidence="2"/>
<dbReference type="GO" id="GO:0000160">
    <property type="term" value="P:phosphorelay signal transduction system"/>
    <property type="evidence" value="ECO:0007669"/>
    <property type="project" value="TreeGrafter"/>
</dbReference>
<feature type="domain" description="Histidine kinase" evidence="11">
    <location>
        <begin position="326"/>
        <end position="433"/>
    </location>
</feature>
<dbReference type="SMART" id="SM00387">
    <property type="entry name" value="HATPase_c"/>
    <property type="match status" value="1"/>
</dbReference>
<dbReference type="PROSITE" id="PS50109">
    <property type="entry name" value="HIS_KIN"/>
    <property type="match status" value="1"/>
</dbReference>
<feature type="compositionally biased region" description="Pro residues" evidence="9">
    <location>
        <begin position="480"/>
        <end position="498"/>
    </location>
</feature>
<keyword evidence="8" id="KW-0175">Coiled coil</keyword>
<feature type="transmembrane region" description="Helical" evidence="10">
    <location>
        <begin position="48"/>
        <end position="68"/>
    </location>
</feature>
<dbReference type="InterPro" id="IPR050428">
    <property type="entry name" value="TCS_sensor_his_kinase"/>
</dbReference>
<evidence type="ECO:0000313" key="12">
    <source>
        <dbReference type="EMBL" id="GGU94670.1"/>
    </source>
</evidence>
<evidence type="ECO:0000313" key="13">
    <source>
        <dbReference type="Proteomes" id="UP000610124"/>
    </source>
</evidence>
<name>A0A8H9HXH3_KITAU</name>
<accession>A0A8H9HXH3</accession>
<feature type="transmembrane region" description="Helical" evidence="10">
    <location>
        <begin position="20"/>
        <end position="42"/>
    </location>
</feature>